<comment type="subcellular location">
    <subcellularLocation>
        <location evidence="1">Membrane</location>
        <topology evidence="1">Multi-pass membrane protein</topology>
    </subcellularLocation>
</comment>
<keyword evidence="3 5" id="KW-1133">Transmembrane helix</keyword>
<dbReference type="GO" id="GO:0022857">
    <property type="term" value="F:transmembrane transporter activity"/>
    <property type="evidence" value="ECO:0007669"/>
    <property type="project" value="InterPro"/>
</dbReference>
<keyword evidence="7" id="KW-1185">Reference proteome</keyword>
<sequence length="629" mass="70497">MTSITVENEASVAFIDYNSPEKVGYVSVGVRVIVDHFRLTLIVRLSNPHHRFCRPDIHKMTYDTSGKKCEKSASGQQQDENHETWRAMGIMSKAKFMLKHCTVEPMLGCYIVSSVLASLATQNLNLQKACRVNLRLDNATCSALESRSTDNYTKEDEVVVQELVADMIIWKTIVQSSIPSVLIIFIGSWSDRNHKRKPCMLIPIIGEFLTSIGLLFCTYYFYDLPMEVAGLVESVPPAMTGGWMTMFMAVFSYVGDVTTVKMRTLRIGIVNVFCSVGVPIGTALSGVLFRELGFYGVYTIATVLYIFAFMYGMVFIKETKPEIPIESKELPKDTSCLDFLKDFFSLSHIKEAVRVTFKEGQHNRRLRIISLMVVVIVVMGPLHGEMSVMYLFTRVRFNWNEVNYSMFSTYSMITNLVGTMFSVGVFSHMLQIDDALIGVMSCMSKILAGFVYAFATTDFVFYLAPLVDIVNGTSFIAMRSIISKLVPPDELGKVNSLFGVCEALVPLIYGPMYSAVYKATLKTVPGAFFLLGGALTAPAALIFLWMYREHKKEEREKQAAAARDEEKKKSGALEKKISSLDFRLSTHDFDLKTILDRRTQTHRGSGHFSSLGLDNMAFQMEEGSASKGK</sequence>
<dbReference type="InterPro" id="IPR036259">
    <property type="entry name" value="MFS_trans_sf"/>
</dbReference>
<evidence type="ECO:0000313" key="6">
    <source>
        <dbReference type="EMBL" id="VVC29228.1"/>
    </source>
</evidence>
<feature type="transmembrane region" description="Helical" evidence="5">
    <location>
        <begin position="494"/>
        <end position="514"/>
    </location>
</feature>
<dbReference type="OrthoDB" id="3026777at2759"/>
<evidence type="ECO:0000256" key="1">
    <source>
        <dbReference type="ARBA" id="ARBA00004141"/>
    </source>
</evidence>
<feature type="transmembrane region" description="Helical" evidence="5">
    <location>
        <begin position="461"/>
        <end position="482"/>
    </location>
</feature>
<gene>
    <name evidence="6" type="ORF">CINCED_3A002539</name>
</gene>
<keyword evidence="2 5" id="KW-0812">Transmembrane</keyword>
<feature type="transmembrane region" description="Helical" evidence="5">
    <location>
        <begin position="404"/>
        <end position="423"/>
    </location>
</feature>
<dbReference type="InterPro" id="IPR011701">
    <property type="entry name" value="MFS"/>
</dbReference>
<organism evidence="6 7">
    <name type="scientific">Cinara cedri</name>
    <dbReference type="NCBI Taxonomy" id="506608"/>
    <lineage>
        <taxon>Eukaryota</taxon>
        <taxon>Metazoa</taxon>
        <taxon>Ecdysozoa</taxon>
        <taxon>Arthropoda</taxon>
        <taxon>Hexapoda</taxon>
        <taxon>Insecta</taxon>
        <taxon>Pterygota</taxon>
        <taxon>Neoptera</taxon>
        <taxon>Paraneoptera</taxon>
        <taxon>Hemiptera</taxon>
        <taxon>Sternorrhyncha</taxon>
        <taxon>Aphidomorpha</taxon>
        <taxon>Aphidoidea</taxon>
        <taxon>Aphididae</taxon>
        <taxon>Lachninae</taxon>
        <taxon>Cinara</taxon>
    </lineage>
</organism>
<dbReference type="Proteomes" id="UP000325440">
    <property type="component" value="Unassembled WGS sequence"/>
</dbReference>
<dbReference type="PANTHER" id="PTHR23507:SF1">
    <property type="entry name" value="FI18259P1-RELATED"/>
    <property type="match status" value="1"/>
</dbReference>
<feature type="transmembrane region" description="Helical" evidence="5">
    <location>
        <begin position="526"/>
        <end position="547"/>
    </location>
</feature>
<proteinExistence type="predicted"/>
<accession>A0A5E4MCU5</accession>
<dbReference type="AlphaFoldDB" id="A0A5E4MCU5"/>
<protein>
    <submittedName>
        <fullName evidence="6">Major facilitator superfamily,Major facilitator superfamily domain</fullName>
    </submittedName>
</protein>
<feature type="transmembrane region" description="Helical" evidence="5">
    <location>
        <begin position="201"/>
        <end position="222"/>
    </location>
</feature>
<dbReference type="Gene3D" id="1.20.1250.20">
    <property type="entry name" value="MFS general substrate transporter like domains"/>
    <property type="match status" value="1"/>
</dbReference>
<name>A0A5E4MCU5_9HEMI</name>
<dbReference type="Pfam" id="PF07690">
    <property type="entry name" value="MFS_1"/>
    <property type="match status" value="1"/>
</dbReference>
<dbReference type="GO" id="GO:0016020">
    <property type="term" value="C:membrane"/>
    <property type="evidence" value="ECO:0007669"/>
    <property type="project" value="UniProtKB-SubCell"/>
</dbReference>
<feature type="transmembrane region" description="Helical" evidence="5">
    <location>
        <begin position="267"/>
        <end position="289"/>
    </location>
</feature>
<dbReference type="SUPFAM" id="SSF103473">
    <property type="entry name" value="MFS general substrate transporter"/>
    <property type="match status" value="1"/>
</dbReference>
<evidence type="ECO:0000256" key="5">
    <source>
        <dbReference type="SAM" id="Phobius"/>
    </source>
</evidence>
<evidence type="ECO:0000256" key="4">
    <source>
        <dbReference type="ARBA" id="ARBA00023136"/>
    </source>
</evidence>
<feature type="transmembrane region" description="Helical" evidence="5">
    <location>
        <begin position="234"/>
        <end position="255"/>
    </location>
</feature>
<evidence type="ECO:0000256" key="3">
    <source>
        <dbReference type="ARBA" id="ARBA00022989"/>
    </source>
</evidence>
<dbReference type="EMBL" id="CABPRJ010000489">
    <property type="protein sequence ID" value="VVC29228.1"/>
    <property type="molecule type" value="Genomic_DNA"/>
</dbReference>
<reference evidence="6 7" key="1">
    <citation type="submission" date="2019-08" db="EMBL/GenBank/DDBJ databases">
        <authorList>
            <person name="Alioto T."/>
            <person name="Alioto T."/>
            <person name="Gomez Garrido J."/>
        </authorList>
    </citation>
    <scope>NUCLEOTIDE SEQUENCE [LARGE SCALE GENOMIC DNA]</scope>
</reference>
<feature type="transmembrane region" description="Helical" evidence="5">
    <location>
        <begin position="368"/>
        <end position="392"/>
    </location>
</feature>
<feature type="transmembrane region" description="Helical" evidence="5">
    <location>
        <begin position="435"/>
        <end position="455"/>
    </location>
</feature>
<evidence type="ECO:0000256" key="2">
    <source>
        <dbReference type="ARBA" id="ARBA00022692"/>
    </source>
</evidence>
<feature type="transmembrane region" description="Helical" evidence="5">
    <location>
        <begin position="295"/>
        <end position="316"/>
    </location>
</feature>
<dbReference type="PANTHER" id="PTHR23507">
    <property type="entry name" value="ZGC:174356"/>
    <property type="match status" value="1"/>
</dbReference>
<evidence type="ECO:0000313" key="7">
    <source>
        <dbReference type="Proteomes" id="UP000325440"/>
    </source>
</evidence>
<dbReference type="CDD" id="cd17386">
    <property type="entry name" value="MFS_SLC46"/>
    <property type="match status" value="1"/>
</dbReference>
<keyword evidence="4 5" id="KW-0472">Membrane</keyword>